<dbReference type="RefSeq" id="WP_115184688.1">
    <property type="nucleotide sequence ID" value="NZ_CAMKUF010000001.1"/>
</dbReference>
<dbReference type="EMBL" id="UGYN01000002">
    <property type="protein sequence ID" value="SUI91055.1"/>
    <property type="molecule type" value="Genomic_DNA"/>
</dbReference>
<evidence type="ECO:0000313" key="3">
    <source>
        <dbReference type="EMBL" id="SUI91055.1"/>
    </source>
</evidence>
<dbReference type="PROSITE" id="PS51412">
    <property type="entry name" value="MACPF_2"/>
    <property type="match status" value="1"/>
</dbReference>
<evidence type="ECO:0000259" key="1">
    <source>
        <dbReference type="PROSITE" id="PS51412"/>
    </source>
</evidence>
<protein>
    <submittedName>
        <fullName evidence="3">MAC/Perforin domain</fullName>
    </submittedName>
</protein>
<dbReference type="AlphaFoldDB" id="A0A380B0D5"/>
<evidence type="ECO:0000259" key="2">
    <source>
        <dbReference type="PROSITE" id="PS51498"/>
    </source>
</evidence>
<dbReference type="Pfam" id="PF01823">
    <property type="entry name" value="MACPF"/>
    <property type="match status" value="1"/>
</dbReference>
<organism evidence="3 4">
    <name type="scientific">Serratia quinivorans</name>
    <dbReference type="NCBI Taxonomy" id="137545"/>
    <lineage>
        <taxon>Bacteria</taxon>
        <taxon>Pseudomonadati</taxon>
        <taxon>Pseudomonadota</taxon>
        <taxon>Gammaproteobacteria</taxon>
        <taxon>Enterobacterales</taxon>
        <taxon>Yersiniaceae</taxon>
        <taxon>Serratia</taxon>
    </lineage>
</organism>
<dbReference type="Proteomes" id="UP000255529">
    <property type="component" value="Unassembled WGS sequence"/>
</dbReference>
<proteinExistence type="predicted"/>
<reference evidence="3 4" key="1">
    <citation type="submission" date="2018-06" db="EMBL/GenBank/DDBJ databases">
        <authorList>
            <consortium name="Pathogen Informatics"/>
            <person name="Doyle S."/>
        </authorList>
    </citation>
    <scope>NUCLEOTIDE SEQUENCE [LARGE SCALE GENOMIC DNA]</scope>
    <source>
        <strain evidence="3 4">NCTC11544</strain>
    </source>
</reference>
<dbReference type="InterPro" id="IPR023341">
    <property type="entry name" value="MABP"/>
</dbReference>
<gene>
    <name evidence="3" type="ORF">NCTC11544_05377</name>
</gene>
<accession>A0A380B0D5</accession>
<dbReference type="InterPro" id="IPR020864">
    <property type="entry name" value="MACPF"/>
</dbReference>
<name>A0A380B0D5_9GAMM</name>
<dbReference type="GO" id="GO:0005737">
    <property type="term" value="C:cytoplasm"/>
    <property type="evidence" value="ECO:0007669"/>
    <property type="project" value="UniProtKB-ARBA"/>
</dbReference>
<evidence type="ECO:0000313" key="4">
    <source>
        <dbReference type="Proteomes" id="UP000255529"/>
    </source>
</evidence>
<dbReference type="Gene3D" id="2.100.10.50">
    <property type="match status" value="1"/>
</dbReference>
<dbReference type="PROSITE" id="PS51498">
    <property type="entry name" value="MABP"/>
    <property type="match status" value="1"/>
</dbReference>
<sequence>MKIESSKVEGLFSSSFTRVNAVPLPSDTLPGVGIIGCGYNPFLAYADASAVLHPILDWSKSQFHEITMNGQQYQLPDVLQAVWLSNQSYASVTGKSLQSYLTELANSIKVSGNYGFFSASATNEFSDSSLRKSENEFSRCQQSFDLWSISIPADIARLQNYVSDDFIKLINAINPESKDSLATVFNVYGSHVLMSGVMGGKAHVSASANKLTLTQKFEMSTIVQAKYEQLTSQLSVEDKLKYSEAFDSFSESGSYTYDILGGSPSLGALVFKANSQGSSDDNLKSWIQSISSMPVLTKFIDQTSLMPVWLLCEDKTKADALKKYYDNTWSKSQMAVASLRANYIDELTFVLGDNSDIPAPVGYTKVPIDLNSDAGGKYVYLCYHEAQFTPVNGKQPIVDIQVLYGSQMPAPGYIKIDVDLNSGAGGEFVYLSYKKGEPTSSDVINKITAVYGKNEYVPTPYGYKQISGDLNAGAGGDFVYLCTYQGGTE</sequence>
<feature type="domain" description="MACPF" evidence="1">
    <location>
        <begin position="18"/>
        <end position="343"/>
    </location>
</feature>
<feature type="domain" description="MABP" evidence="2">
    <location>
        <begin position="341"/>
        <end position="487"/>
    </location>
</feature>